<reference evidence="4" key="1">
    <citation type="journal article" date="2019" name="Int. J. Syst. Evol. Microbiol.">
        <title>The Global Catalogue of Microorganisms (GCM) 10K type strain sequencing project: providing services to taxonomists for standard genome sequencing and annotation.</title>
        <authorList>
            <consortium name="The Broad Institute Genomics Platform"/>
            <consortium name="The Broad Institute Genome Sequencing Center for Infectious Disease"/>
            <person name="Wu L."/>
            <person name="Ma J."/>
        </authorList>
    </citation>
    <scope>NUCLEOTIDE SEQUENCE [LARGE SCALE GENOMIC DNA]</scope>
    <source>
        <strain evidence="4">JCM 17695</strain>
    </source>
</reference>
<keyword evidence="4" id="KW-1185">Reference proteome</keyword>
<accession>A0ABW2TS93</accession>
<protein>
    <recommendedName>
        <fullName evidence="2">Enolpyruvate transferase domain-containing protein</fullName>
    </recommendedName>
</protein>
<dbReference type="EMBL" id="JBHTEY010000004">
    <property type="protein sequence ID" value="MFC7616336.1"/>
    <property type="molecule type" value="Genomic_DNA"/>
</dbReference>
<organism evidence="3 4">
    <name type="scientific">Actinokineospora soli</name>
    <dbReference type="NCBI Taxonomy" id="1048753"/>
    <lineage>
        <taxon>Bacteria</taxon>
        <taxon>Bacillati</taxon>
        <taxon>Actinomycetota</taxon>
        <taxon>Actinomycetes</taxon>
        <taxon>Pseudonocardiales</taxon>
        <taxon>Pseudonocardiaceae</taxon>
        <taxon>Actinokineospora</taxon>
    </lineage>
</organism>
<keyword evidence="1" id="KW-0808">Transferase</keyword>
<dbReference type="Pfam" id="PF00275">
    <property type="entry name" value="EPSP_synthase"/>
    <property type="match status" value="1"/>
</dbReference>
<evidence type="ECO:0000256" key="1">
    <source>
        <dbReference type="ARBA" id="ARBA00022679"/>
    </source>
</evidence>
<sequence>MAGLLVHGGQELHGEVAVSGFKHSLVTAVAAAAAADSVVEVRNCPDIAETTVLSGLLTALGADVRRTGGALVVRAGGLVGEPSPTCPPRAPSTARSTCCPRWSRGAGGRPCRWRAAARSVTAPAGAGRSSST</sequence>
<dbReference type="SUPFAM" id="SSF55205">
    <property type="entry name" value="EPT/RTPC-like"/>
    <property type="match status" value="1"/>
</dbReference>
<feature type="domain" description="Enolpyruvate transferase" evidence="2">
    <location>
        <begin position="7"/>
        <end position="76"/>
    </location>
</feature>
<gene>
    <name evidence="3" type="ORF">ACFQV2_25555</name>
</gene>
<evidence type="ECO:0000259" key="2">
    <source>
        <dbReference type="Pfam" id="PF00275"/>
    </source>
</evidence>
<comment type="caution">
    <text evidence="3">The sequence shown here is derived from an EMBL/GenBank/DDBJ whole genome shotgun (WGS) entry which is preliminary data.</text>
</comment>
<dbReference type="Proteomes" id="UP001596512">
    <property type="component" value="Unassembled WGS sequence"/>
</dbReference>
<proteinExistence type="predicted"/>
<evidence type="ECO:0000313" key="3">
    <source>
        <dbReference type="EMBL" id="MFC7616336.1"/>
    </source>
</evidence>
<evidence type="ECO:0000313" key="4">
    <source>
        <dbReference type="Proteomes" id="UP001596512"/>
    </source>
</evidence>
<dbReference type="InterPro" id="IPR036968">
    <property type="entry name" value="Enolpyruvate_Tfrase_sf"/>
</dbReference>
<dbReference type="InterPro" id="IPR013792">
    <property type="entry name" value="RNA3'P_cycl/enolpyr_Trfase_a/b"/>
</dbReference>
<dbReference type="InterPro" id="IPR001986">
    <property type="entry name" value="Enolpyruvate_Tfrase_dom"/>
</dbReference>
<name>A0ABW2TS93_9PSEU</name>
<dbReference type="Gene3D" id="3.65.10.10">
    <property type="entry name" value="Enolpyruvate transferase domain"/>
    <property type="match status" value="2"/>
</dbReference>